<gene>
    <name evidence="1" type="ORF">JOF47_001771</name>
</gene>
<comment type="caution">
    <text evidence="1">The sequence shown here is derived from an EMBL/GenBank/DDBJ whole genome shotgun (WGS) entry which is preliminary data.</text>
</comment>
<accession>A0ABS4XCR9</accession>
<dbReference type="Proteomes" id="UP001296993">
    <property type="component" value="Unassembled WGS sequence"/>
</dbReference>
<organism evidence="1 2">
    <name type="scientific">Paeniglutamicibacter kerguelensis</name>
    <dbReference type="NCBI Taxonomy" id="254788"/>
    <lineage>
        <taxon>Bacteria</taxon>
        <taxon>Bacillati</taxon>
        <taxon>Actinomycetota</taxon>
        <taxon>Actinomycetes</taxon>
        <taxon>Micrococcales</taxon>
        <taxon>Micrococcaceae</taxon>
        <taxon>Paeniglutamicibacter</taxon>
    </lineage>
</organism>
<keyword evidence="2" id="KW-1185">Reference proteome</keyword>
<evidence type="ECO:0000313" key="1">
    <source>
        <dbReference type="EMBL" id="MBP2386260.1"/>
    </source>
</evidence>
<name>A0ABS4XCR9_9MICC</name>
<proteinExistence type="predicted"/>
<protein>
    <submittedName>
        <fullName evidence="1">Uncharacterized protein</fullName>
    </submittedName>
</protein>
<dbReference type="RefSeq" id="WP_209997191.1">
    <property type="nucleotide sequence ID" value="NZ_BAAAJY010000023.1"/>
</dbReference>
<sequence>MLVTEEKSIDHRTLSKISMTIEGHLGVSEAFISRVTQTEWDSAESDFVRYLKNASDLGPLRAYDLLKNAVGDANQLRLSVGDRENRARVPDGRNSIAPQIKREDCWVPDC</sequence>
<reference evidence="1 2" key="1">
    <citation type="submission" date="2021-03" db="EMBL/GenBank/DDBJ databases">
        <title>Sequencing the genomes of 1000 actinobacteria strains.</title>
        <authorList>
            <person name="Klenk H.-P."/>
        </authorList>
    </citation>
    <scope>NUCLEOTIDE SEQUENCE [LARGE SCALE GENOMIC DNA]</scope>
    <source>
        <strain evidence="1 2">DSM 15797</strain>
    </source>
</reference>
<dbReference type="EMBL" id="JAGIOF010000001">
    <property type="protein sequence ID" value="MBP2386260.1"/>
    <property type="molecule type" value="Genomic_DNA"/>
</dbReference>
<evidence type="ECO:0000313" key="2">
    <source>
        <dbReference type="Proteomes" id="UP001296993"/>
    </source>
</evidence>